<sequence>MKKFKTLVLFATLGICLAACGKNTNDDLLSYTTSEAEGFQTLQIDDKVFVPFTLVTPADCGNQVGIAGNDSKDKIYEYKDFSSNEWIIEYYESGEMDVPMLYREQNVDDIPDGISSDYEWNNTSKNESCTSEYPMLIMVNDVVYKNTGYICSAVSCGTMDGTIDKTLDSKDTPTENNQSNFGTGYNYQYSTEGQIVVDIDGEKYIFRDSKLTDSSIPIEVANFTATIKEVRNDGQLLVTFVDMDDMFVSLADGDYIVDGSTLETDFSEGDSVRIWFDGSVEEVLPAILPNVYKIELDN</sequence>
<feature type="signal peptide" evidence="1">
    <location>
        <begin position="1"/>
        <end position="21"/>
    </location>
</feature>
<proteinExistence type="predicted"/>
<gene>
    <name evidence="2" type="ORF">SAMN02745725_02567</name>
</gene>
<dbReference type="STRING" id="185007.SAMN02910350_02494"/>
<dbReference type="AlphaFoldDB" id="A0A1M6JCB9"/>
<name>A0A1M6JCB9_PSEXY</name>
<dbReference type="Proteomes" id="UP000184185">
    <property type="component" value="Unassembled WGS sequence"/>
</dbReference>
<organism evidence="2 3">
    <name type="scientific">Pseudobutyrivibrio xylanivorans DSM 14809</name>
    <dbReference type="NCBI Taxonomy" id="1123012"/>
    <lineage>
        <taxon>Bacteria</taxon>
        <taxon>Bacillati</taxon>
        <taxon>Bacillota</taxon>
        <taxon>Clostridia</taxon>
        <taxon>Lachnospirales</taxon>
        <taxon>Lachnospiraceae</taxon>
        <taxon>Pseudobutyrivibrio</taxon>
    </lineage>
</organism>
<feature type="chain" id="PRO_5038881234" evidence="1">
    <location>
        <begin position="22"/>
        <end position="298"/>
    </location>
</feature>
<dbReference type="EMBL" id="FQYQ01000022">
    <property type="protein sequence ID" value="SHJ44327.1"/>
    <property type="molecule type" value="Genomic_DNA"/>
</dbReference>
<reference evidence="2 3" key="1">
    <citation type="submission" date="2016-11" db="EMBL/GenBank/DDBJ databases">
        <authorList>
            <person name="Jaros S."/>
            <person name="Januszkiewicz K."/>
            <person name="Wedrychowicz H."/>
        </authorList>
    </citation>
    <scope>NUCLEOTIDE SEQUENCE [LARGE SCALE GENOMIC DNA]</scope>
    <source>
        <strain evidence="2 3">DSM 14809</strain>
    </source>
</reference>
<dbReference type="RefSeq" id="WP_072918698.1">
    <property type="nucleotide sequence ID" value="NZ_FQYQ01000022.1"/>
</dbReference>
<evidence type="ECO:0000313" key="3">
    <source>
        <dbReference type="Proteomes" id="UP000184185"/>
    </source>
</evidence>
<dbReference type="OrthoDB" id="9779098at2"/>
<accession>A0A1M6JCB9</accession>
<keyword evidence="1" id="KW-0732">Signal</keyword>
<keyword evidence="3" id="KW-1185">Reference proteome</keyword>
<protein>
    <submittedName>
        <fullName evidence="2">Uncharacterized protein</fullName>
    </submittedName>
</protein>
<evidence type="ECO:0000313" key="2">
    <source>
        <dbReference type="EMBL" id="SHJ44327.1"/>
    </source>
</evidence>
<evidence type="ECO:0000256" key="1">
    <source>
        <dbReference type="SAM" id="SignalP"/>
    </source>
</evidence>